<reference evidence="3 4" key="1">
    <citation type="submission" date="2024-04" db="EMBL/GenBank/DDBJ databases">
        <title>whole genome sequencing of Lutimonas vermicola strain IMCC1616.</title>
        <authorList>
            <person name="Bae S.S."/>
        </authorList>
    </citation>
    <scope>NUCLEOTIDE SEQUENCE [LARGE SCALE GENOMIC DNA]</scope>
    <source>
        <strain evidence="3 4">IMCC1616</strain>
    </source>
</reference>
<organism evidence="3 4">
    <name type="scientific">Lutimonas vermicola</name>
    <dbReference type="NCBI Taxonomy" id="414288"/>
    <lineage>
        <taxon>Bacteria</taxon>
        <taxon>Pseudomonadati</taxon>
        <taxon>Bacteroidota</taxon>
        <taxon>Flavobacteriia</taxon>
        <taxon>Flavobacteriales</taxon>
        <taxon>Flavobacteriaceae</taxon>
        <taxon>Lutimonas</taxon>
    </lineage>
</organism>
<proteinExistence type="predicted"/>
<protein>
    <submittedName>
        <fullName evidence="3">DUF5689 domain-containing protein</fullName>
    </submittedName>
</protein>
<keyword evidence="1" id="KW-0732">Signal</keyword>
<feature type="chain" id="PRO_5045294545" evidence="1">
    <location>
        <begin position="20"/>
        <end position="464"/>
    </location>
</feature>
<dbReference type="NCBIfam" id="NF038128">
    <property type="entry name" value="choice_anch_J"/>
    <property type="match status" value="1"/>
</dbReference>
<evidence type="ECO:0000313" key="4">
    <source>
        <dbReference type="Proteomes" id="UP001474120"/>
    </source>
</evidence>
<dbReference type="Proteomes" id="UP001474120">
    <property type="component" value="Unassembled WGS sequence"/>
</dbReference>
<comment type="caution">
    <text evidence="3">The sequence shown here is derived from an EMBL/GenBank/DDBJ whole genome shotgun (WGS) entry which is preliminary data.</text>
</comment>
<feature type="signal peptide" evidence="1">
    <location>
        <begin position="1"/>
        <end position="19"/>
    </location>
</feature>
<dbReference type="Gene3D" id="2.60.120.200">
    <property type="match status" value="1"/>
</dbReference>
<evidence type="ECO:0000259" key="2">
    <source>
        <dbReference type="Pfam" id="PF18942"/>
    </source>
</evidence>
<dbReference type="RefSeq" id="WP_342160915.1">
    <property type="nucleotide sequence ID" value="NZ_JBCDNA010000003.1"/>
</dbReference>
<evidence type="ECO:0000256" key="1">
    <source>
        <dbReference type="SAM" id="SignalP"/>
    </source>
</evidence>
<feature type="domain" description="DUF5689" evidence="2">
    <location>
        <begin position="60"/>
        <end position="267"/>
    </location>
</feature>
<keyword evidence="4" id="KW-1185">Reference proteome</keyword>
<evidence type="ECO:0000313" key="3">
    <source>
        <dbReference type="EMBL" id="MEL4456749.1"/>
    </source>
</evidence>
<dbReference type="InterPro" id="IPR043744">
    <property type="entry name" value="DUF5689"/>
</dbReference>
<dbReference type="Pfam" id="PF18942">
    <property type="entry name" value="DUF5689"/>
    <property type="match status" value="1"/>
</dbReference>
<name>A0ABU9L4Z7_9FLAO</name>
<accession>A0ABU9L4Z7</accession>
<sequence length="464" mass="52812">MKYIFTKSTLLAIFLPCFACLQEPGTDIWIPEHSAVDISVTSDIGTAINSFEQSEKEIYTFDADDHIVVEAFVISSDEAGNFYKTLVVQDQPENPTHGLELKIDRRSYYSKYNLGRKLFLKLAGLSMQKENGKYVIGYLSGGSLVDIPVSLLDKFIIRSLETVEIIPLNISLEEVTKSMMNIFVALDQIQFIRQDLGKSFAAEAYDRYNGMRIVEQCDNLARSYLFTSTYANFRSNLLPGKKFDLNAVMSSDYYSRKINLILNSPEDLKQSEEERCDPVFFECPEGVENEKKDIIFYENFDELKSTKDIDKIGWQNVNKNFGNGRFRKRSADENGFLQISAYDSNEYVMEVWLVSPVIELDKSRDEYLTFDIRTTFEEGTLLTVWFSTDDTDDINKASWHQLDIKIPVGSRDGSNKEFTGTNSFQLDCLEGSIRLAFKYTGSDPGASTTYDLDNILILGDTSSN</sequence>
<gene>
    <name evidence="3" type="ORF">AABB81_12645</name>
</gene>
<dbReference type="EMBL" id="JBCDNA010000003">
    <property type="protein sequence ID" value="MEL4456749.1"/>
    <property type="molecule type" value="Genomic_DNA"/>
</dbReference>